<dbReference type="Proteomes" id="UP001056120">
    <property type="component" value="Linkage Group LG12"/>
</dbReference>
<keyword evidence="2" id="KW-1185">Reference proteome</keyword>
<proteinExistence type="predicted"/>
<reference evidence="1 2" key="2">
    <citation type="journal article" date="2022" name="Mol. Ecol. Resour.">
        <title>The genomes of chicory, endive, great burdock and yacon provide insights into Asteraceae paleo-polyploidization history and plant inulin production.</title>
        <authorList>
            <person name="Fan W."/>
            <person name="Wang S."/>
            <person name="Wang H."/>
            <person name="Wang A."/>
            <person name="Jiang F."/>
            <person name="Liu H."/>
            <person name="Zhao H."/>
            <person name="Xu D."/>
            <person name="Zhang Y."/>
        </authorList>
    </citation>
    <scope>NUCLEOTIDE SEQUENCE [LARGE SCALE GENOMIC DNA]</scope>
    <source>
        <strain evidence="2">cv. Yunnan</strain>
        <tissue evidence="1">Leaves</tissue>
    </source>
</reference>
<sequence length="237" mass="27006">MARCFPHEAQGIKRIVDVICKTSFSPNIYVDEGLVGMGTRLNDMKSRLKVGAGGVRMVGIWGLGGSGVTVLRQKALITTLDGTFDMHDLVQEMAFYIVRGDHPNNPEEHSRIWQSKKINEMCSSNATIQENYKIEAIQYYSEQIEAIQYHGEQYHIEDVPSHFFKHVSSMKKLRFLSVTTYCNGCNEGPTFLSHELRYIQMSCRLERSLPVNCQLKKLVVLKLDSSLQEELWKGKKA</sequence>
<name>A0ACB9HP25_9ASTR</name>
<protein>
    <submittedName>
        <fullName evidence="1">Uncharacterized protein</fullName>
    </submittedName>
</protein>
<evidence type="ECO:0000313" key="2">
    <source>
        <dbReference type="Proteomes" id="UP001056120"/>
    </source>
</evidence>
<gene>
    <name evidence="1" type="ORF">L1987_39551</name>
</gene>
<evidence type="ECO:0000313" key="1">
    <source>
        <dbReference type="EMBL" id="KAI3796865.1"/>
    </source>
</evidence>
<accession>A0ACB9HP25</accession>
<reference evidence="2" key="1">
    <citation type="journal article" date="2022" name="Mol. Ecol. Resour.">
        <title>The genomes of chicory, endive, great burdock and yacon provide insights into Asteraceae palaeo-polyploidization history and plant inulin production.</title>
        <authorList>
            <person name="Fan W."/>
            <person name="Wang S."/>
            <person name="Wang H."/>
            <person name="Wang A."/>
            <person name="Jiang F."/>
            <person name="Liu H."/>
            <person name="Zhao H."/>
            <person name="Xu D."/>
            <person name="Zhang Y."/>
        </authorList>
    </citation>
    <scope>NUCLEOTIDE SEQUENCE [LARGE SCALE GENOMIC DNA]</scope>
    <source>
        <strain evidence="2">cv. Yunnan</strain>
    </source>
</reference>
<dbReference type="EMBL" id="CM042029">
    <property type="protein sequence ID" value="KAI3796865.1"/>
    <property type="molecule type" value="Genomic_DNA"/>
</dbReference>
<comment type="caution">
    <text evidence="1">The sequence shown here is derived from an EMBL/GenBank/DDBJ whole genome shotgun (WGS) entry which is preliminary data.</text>
</comment>
<organism evidence="1 2">
    <name type="scientific">Smallanthus sonchifolius</name>
    <dbReference type="NCBI Taxonomy" id="185202"/>
    <lineage>
        <taxon>Eukaryota</taxon>
        <taxon>Viridiplantae</taxon>
        <taxon>Streptophyta</taxon>
        <taxon>Embryophyta</taxon>
        <taxon>Tracheophyta</taxon>
        <taxon>Spermatophyta</taxon>
        <taxon>Magnoliopsida</taxon>
        <taxon>eudicotyledons</taxon>
        <taxon>Gunneridae</taxon>
        <taxon>Pentapetalae</taxon>
        <taxon>asterids</taxon>
        <taxon>campanulids</taxon>
        <taxon>Asterales</taxon>
        <taxon>Asteraceae</taxon>
        <taxon>Asteroideae</taxon>
        <taxon>Heliantheae alliance</taxon>
        <taxon>Millerieae</taxon>
        <taxon>Smallanthus</taxon>
    </lineage>
</organism>